<protein>
    <recommendedName>
        <fullName evidence="4">Polyketide antibiotic transporter</fullName>
    </recommendedName>
</protein>
<keyword evidence="1" id="KW-0812">Transmembrane</keyword>
<feature type="transmembrane region" description="Helical" evidence="1">
    <location>
        <begin position="508"/>
        <end position="529"/>
    </location>
</feature>
<feature type="transmembrane region" description="Helical" evidence="1">
    <location>
        <begin position="192"/>
        <end position="212"/>
    </location>
</feature>
<feature type="transmembrane region" description="Helical" evidence="1">
    <location>
        <begin position="300"/>
        <end position="322"/>
    </location>
</feature>
<keyword evidence="1" id="KW-0472">Membrane</keyword>
<name>A0ABY8WTC4_9ACTN</name>
<sequence>MTATTPPTVRPGPALTRLALRQARRGAVIVLIVSAGMHAMVAATFAGVAADPAAAAALRGIAGNPAIRTLFGEPVALGQAGGFTVWRVGTVIAVLLGVWAILATTRLTRGAEEAGRWDLLLAGRTSARAITARHLAVVAAATVAVGLAVAAALTVAAHRPAGALVHGGGLAAFGLFCVASAALAAQLFGSRAAATGASIAVLGAGLLLRMIGDGVDGLGRLRWLSPFGLLELSSPYGQNRPLPLLVLLAGAAMLAGLAGVAAGRRDTGDGLLARSSGRDRNRGLLGGIAAFSVRRLLPALGGWAAALAAYFSLIGLTAVSIIDFMTANTTITDLAGQAGFARLDRLDGLAATIFALLAVPVGGFAAVRLAAFVAAESDRRLTLLLAQPLSRVRLVLTEAAVTAGGMAVLVTVAGLAMWGGVSIAGGGLSLGAALHGTWNTMPVASLSLGAAVLATGVAPRAVTAIGVLPTAGGFLLLTLADSIGAPAWVGELSPFAHLAPVPLAGVDAVGALVMTAVTGTLIAAGAVAYRRRDLRA</sequence>
<evidence type="ECO:0000256" key="1">
    <source>
        <dbReference type="SAM" id="Phobius"/>
    </source>
</evidence>
<gene>
    <name evidence="2" type="ORF">ACTOB_003942</name>
</gene>
<dbReference type="RefSeq" id="WP_284921753.1">
    <property type="nucleotide sequence ID" value="NZ_CP126980.1"/>
</dbReference>
<keyword evidence="1" id="KW-1133">Transmembrane helix</keyword>
<feature type="transmembrane region" description="Helical" evidence="1">
    <location>
        <begin position="394"/>
        <end position="418"/>
    </location>
</feature>
<feature type="transmembrane region" description="Helical" evidence="1">
    <location>
        <begin position="27"/>
        <end position="50"/>
    </location>
</feature>
<proteinExistence type="predicted"/>
<evidence type="ECO:0000313" key="3">
    <source>
        <dbReference type="Proteomes" id="UP001240150"/>
    </source>
</evidence>
<evidence type="ECO:0000313" key="2">
    <source>
        <dbReference type="EMBL" id="WIN00247.1"/>
    </source>
</evidence>
<keyword evidence="3" id="KW-1185">Reference proteome</keyword>
<dbReference type="EMBL" id="CP126980">
    <property type="protein sequence ID" value="WIN00247.1"/>
    <property type="molecule type" value="Genomic_DNA"/>
</dbReference>
<feature type="transmembrane region" description="Helical" evidence="1">
    <location>
        <begin position="134"/>
        <end position="157"/>
    </location>
</feature>
<feature type="transmembrane region" description="Helical" evidence="1">
    <location>
        <begin position="242"/>
        <end position="262"/>
    </location>
</feature>
<feature type="transmembrane region" description="Helical" evidence="1">
    <location>
        <begin position="163"/>
        <end position="185"/>
    </location>
</feature>
<feature type="transmembrane region" description="Helical" evidence="1">
    <location>
        <begin position="438"/>
        <end position="458"/>
    </location>
</feature>
<feature type="transmembrane region" description="Helical" evidence="1">
    <location>
        <begin position="84"/>
        <end position="102"/>
    </location>
</feature>
<feature type="transmembrane region" description="Helical" evidence="1">
    <location>
        <begin position="349"/>
        <end position="373"/>
    </location>
</feature>
<evidence type="ECO:0008006" key="4">
    <source>
        <dbReference type="Google" id="ProtNLM"/>
    </source>
</evidence>
<dbReference type="Proteomes" id="UP001240150">
    <property type="component" value="Chromosome"/>
</dbReference>
<reference evidence="2 3" key="1">
    <citation type="submission" date="2023-06" db="EMBL/GenBank/DDBJ databases">
        <authorList>
            <person name="Yushchuk O."/>
            <person name="Binda E."/>
            <person name="Ruckert-Reed C."/>
            <person name="Fedorenko V."/>
            <person name="Kalinowski J."/>
            <person name="Marinelli F."/>
        </authorList>
    </citation>
    <scope>NUCLEOTIDE SEQUENCE [LARGE SCALE GENOMIC DNA]</scope>
    <source>
        <strain evidence="2 3">NRRL 3884</strain>
    </source>
</reference>
<accession>A0ABY8WTC4</accession>
<organism evidence="2 3">
    <name type="scientific">Actinoplanes oblitus</name>
    <dbReference type="NCBI Taxonomy" id="3040509"/>
    <lineage>
        <taxon>Bacteria</taxon>
        <taxon>Bacillati</taxon>
        <taxon>Actinomycetota</taxon>
        <taxon>Actinomycetes</taxon>
        <taxon>Micromonosporales</taxon>
        <taxon>Micromonosporaceae</taxon>
        <taxon>Actinoplanes</taxon>
    </lineage>
</organism>
<feature type="transmembrane region" description="Helical" evidence="1">
    <location>
        <begin position="465"/>
        <end position="488"/>
    </location>
</feature>